<dbReference type="InterPro" id="IPR002018">
    <property type="entry name" value="CarbesteraseB"/>
</dbReference>
<organism evidence="4 5">
    <name type="scientific">Exophiala bonariae</name>
    <dbReference type="NCBI Taxonomy" id="1690606"/>
    <lineage>
        <taxon>Eukaryota</taxon>
        <taxon>Fungi</taxon>
        <taxon>Dikarya</taxon>
        <taxon>Ascomycota</taxon>
        <taxon>Pezizomycotina</taxon>
        <taxon>Eurotiomycetes</taxon>
        <taxon>Chaetothyriomycetidae</taxon>
        <taxon>Chaetothyriales</taxon>
        <taxon>Herpotrichiellaceae</taxon>
        <taxon>Exophiala</taxon>
    </lineage>
</organism>
<evidence type="ECO:0000313" key="5">
    <source>
        <dbReference type="Proteomes" id="UP001358417"/>
    </source>
</evidence>
<sequence>MSVGLHLTAYNGRDDGLFRAAIMDSGGPLFSSAQSRSLQPQYNNITQQTGCAASADTLPCLRSLPFEQLNSVINTTGLSGAFGPRIDNDLIYTHSSIQLSENRFVHVPIIIGTNSDEGTSFSPRQINTTDDFKDALIASRIPPNFAEQLLRVYPDNSSSNVLQNLPPEYRPGPPFGAHYRQVATYFGDSTFIAGRRLTTETWATAGLPAYSYRFNAIPAGYTQEQGATHFVEVAFAMLSLDGIGYAPVRLPPFQGKPKSYRDLARLMCGDFVSFTATRDPNSWRSETAIYGTPVWPPYDLGNPVNFVYDANVTSCVEADTWRAEGISLINAHNLDVYDR</sequence>
<dbReference type="GO" id="GO:0052689">
    <property type="term" value="F:carboxylic ester hydrolase activity"/>
    <property type="evidence" value="ECO:0007669"/>
    <property type="project" value="TreeGrafter"/>
</dbReference>
<evidence type="ECO:0000256" key="2">
    <source>
        <dbReference type="ARBA" id="ARBA00022801"/>
    </source>
</evidence>
<dbReference type="AlphaFoldDB" id="A0AAV9MYW3"/>
<evidence type="ECO:0000259" key="3">
    <source>
        <dbReference type="Pfam" id="PF00135"/>
    </source>
</evidence>
<dbReference type="GeneID" id="89977329"/>
<dbReference type="PANTHER" id="PTHR43918:SF4">
    <property type="entry name" value="CARBOXYLIC ESTER HYDROLASE"/>
    <property type="match status" value="1"/>
</dbReference>
<reference evidence="4 5" key="1">
    <citation type="submission" date="2023-08" db="EMBL/GenBank/DDBJ databases">
        <title>Black Yeasts Isolated from many extreme environments.</title>
        <authorList>
            <person name="Coleine C."/>
            <person name="Stajich J.E."/>
            <person name="Selbmann L."/>
        </authorList>
    </citation>
    <scope>NUCLEOTIDE SEQUENCE [LARGE SCALE GENOMIC DNA]</scope>
    <source>
        <strain evidence="4 5">CCFEE 5792</strain>
    </source>
</reference>
<dbReference type="InterPro" id="IPR050654">
    <property type="entry name" value="AChE-related_enzymes"/>
</dbReference>
<dbReference type="Gene3D" id="3.40.50.1820">
    <property type="entry name" value="alpha/beta hydrolase"/>
    <property type="match status" value="1"/>
</dbReference>
<dbReference type="SUPFAM" id="SSF53474">
    <property type="entry name" value="alpha/beta-Hydrolases"/>
    <property type="match status" value="1"/>
</dbReference>
<proteinExistence type="inferred from homology"/>
<evidence type="ECO:0000256" key="1">
    <source>
        <dbReference type="ARBA" id="ARBA00005964"/>
    </source>
</evidence>
<keyword evidence="2" id="KW-0378">Hydrolase</keyword>
<keyword evidence="5" id="KW-1185">Reference proteome</keyword>
<comment type="similarity">
    <text evidence="1">Belongs to the type-B carboxylesterase/lipase family.</text>
</comment>
<evidence type="ECO:0000313" key="4">
    <source>
        <dbReference type="EMBL" id="KAK5045550.1"/>
    </source>
</evidence>
<name>A0AAV9MYW3_9EURO</name>
<dbReference type="PANTHER" id="PTHR43918">
    <property type="entry name" value="ACETYLCHOLINESTERASE"/>
    <property type="match status" value="1"/>
</dbReference>
<gene>
    <name evidence="4" type="ORF">LTR84_009168</name>
</gene>
<dbReference type="EMBL" id="JAVRRD010000036">
    <property type="protein sequence ID" value="KAK5045550.1"/>
    <property type="molecule type" value="Genomic_DNA"/>
</dbReference>
<dbReference type="InterPro" id="IPR029058">
    <property type="entry name" value="AB_hydrolase_fold"/>
</dbReference>
<comment type="caution">
    <text evidence="4">The sequence shown here is derived from an EMBL/GenBank/DDBJ whole genome shotgun (WGS) entry which is preliminary data.</text>
</comment>
<dbReference type="Proteomes" id="UP001358417">
    <property type="component" value="Unassembled WGS sequence"/>
</dbReference>
<feature type="domain" description="Carboxylesterase type B" evidence="3">
    <location>
        <begin position="2"/>
        <end position="300"/>
    </location>
</feature>
<accession>A0AAV9MYW3</accession>
<protein>
    <recommendedName>
        <fullName evidence="3">Carboxylesterase type B domain-containing protein</fullName>
    </recommendedName>
</protein>
<dbReference type="RefSeq" id="XP_064701174.1">
    <property type="nucleotide sequence ID" value="XM_064852710.1"/>
</dbReference>
<dbReference type="Pfam" id="PF00135">
    <property type="entry name" value="COesterase"/>
    <property type="match status" value="1"/>
</dbReference>